<evidence type="ECO:0000313" key="1">
    <source>
        <dbReference type="EMBL" id="KUM56629.1"/>
    </source>
</evidence>
<protein>
    <submittedName>
        <fullName evidence="1">Uncharacterized protein</fullName>
    </submittedName>
</protein>
<accession>A0A101M9T0</accession>
<reference evidence="1 2" key="1">
    <citation type="submission" date="2015-10" db="EMBL/GenBank/DDBJ databases">
        <title>Genome sequencing of Penicillium freii.</title>
        <authorList>
            <person name="Nguyen H.D."/>
            <person name="Visagie C.M."/>
            <person name="Seifert K.A."/>
        </authorList>
    </citation>
    <scope>NUCLEOTIDE SEQUENCE [LARGE SCALE GENOMIC DNA]</scope>
    <source>
        <strain evidence="1 2">DAOM 242723</strain>
    </source>
</reference>
<keyword evidence="2" id="KW-1185">Reference proteome</keyword>
<evidence type="ECO:0000313" key="2">
    <source>
        <dbReference type="Proteomes" id="UP000055045"/>
    </source>
</evidence>
<gene>
    <name evidence="1" type="ORF">ACN42_g10578</name>
</gene>
<dbReference type="AlphaFoldDB" id="A0A101M9T0"/>
<organism evidence="1 2">
    <name type="scientific">Penicillium freii</name>
    <dbReference type="NCBI Taxonomy" id="48697"/>
    <lineage>
        <taxon>Eukaryota</taxon>
        <taxon>Fungi</taxon>
        <taxon>Dikarya</taxon>
        <taxon>Ascomycota</taxon>
        <taxon>Pezizomycotina</taxon>
        <taxon>Eurotiomycetes</taxon>
        <taxon>Eurotiomycetidae</taxon>
        <taxon>Eurotiales</taxon>
        <taxon>Aspergillaceae</taxon>
        <taxon>Penicillium</taxon>
    </lineage>
</organism>
<sequence length="116" mass="13495">MRLIIFLNPLRYLQFWKRMNHPILPLALLQCPRPPVANFINRTGPLQQFQCVTPEDDDDKPTGLAAMDLGVEDDSICITLWKHYVLLARRLGSSSCFGWMKRLYSHTQLVRLQQVN</sequence>
<dbReference type="Proteomes" id="UP000055045">
    <property type="component" value="Unassembled WGS sequence"/>
</dbReference>
<dbReference type="EMBL" id="LLXE01000457">
    <property type="protein sequence ID" value="KUM56629.1"/>
    <property type="molecule type" value="Genomic_DNA"/>
</dbReference>
<name>A0A101M9T0_PENFR</name>
<proteinExistence type="predicted"/>
<comment type="caution">
    <text evidence="1">The sequence shown here is derived from an EMBL/GenBank/DDBJ whole genome shotgun (WGS) entry which is preliminary data.</text>
</comment>